<gene>
    <name evidence="1" type="ORF">RHMOL_Rhmol07G0302300</name>
</gene>
<organism evidence="1 2">
    <name type="scientific">Rhododendron molle</name>
    <name type="common">Chinese azalea</name>
    <name type="synonym">Azalea mollis</name>
    <dbReference type="NCBI Taxonomy" id="49168"/>
    <lineage>
        <taxon>Eukaryota</taxon>
        <taxon>Viridiplantae</taxon>
        <taxon>Streptophyta</taxon>
        <taxon>Embryophyta</taxon>
        <taxon>Tracheophyta</taxon>
        <taxon>Spermatophyta</taxon>
        <taxon>Magnoliopsida</taxon>
        <taxon>eudicotyledons</taxon>
        <taxon>Gunneridae</taxon>
        <taxon>Pentapetalae</taxon>
        <taxon>asterids</taxon>
        <taxon>Ericales</taxon>
        <taxon>Ericaceae</taxon>
        <taxon>Ericoideae</taxon>
        <taxon>Rhodoreae</taxon>
        <taxon>Rhododendron</taxon>
    </lineage>
</organism>
<name>A0ACC0N6J8_RHOML</name>
<evidence type="ECO:0000313" key="1">
    <source>
        <dbReference type="EMBL" id="KAI8548800.1"/>
    </source>
</evidence>
<comment type="caution">
    <text evidence="1">The sequence shown here is derived from an EMBL/GenBank/DDBJ whole genome shotgun (WGS) entry which is preliminary data.</text>
</comment>
<accession>A0ACC0N6J8</accession>
<proteinExistence type="predicted"/>
<protein>
    <submittedName>
        <fullName evidence="1">Uncharacterized protein</fullName>
    </submittedName>
</protein>
<dbReference type="Proteomes" id="UP001062846">
    <property type="component" value="Chromosome 7"/>
</dbReference>
<reference evidence="1" key="1">
    <citation type="submission" date="2022-02" db="EMBL/GenBank/DDBJ databases">
        <title>Plant Genome Project.</title>
        <authorList>
            <person name="Zhang R.-G."/>
        </authorList>
    </citation>
    <scope>NUCLEOTIDE SEQUENCE</scope>
    <source>
        <strain evidence="1">AT1</strain>
    </source>
</reference>
<evidence type="ECO:0000313" key="2">
    <source>
        <dbReference type="Proteomes" id="UP001062846"/>
    </source>
</evidence>
<dbReference type="EMBL" id="CM046394">
    <property type="protein sequence ID" value="KAI8548800.1"/>
    <property type="molecule type" value="Genomic_DNA"/>
</dbReference>
<keyword evidence="2" id="KW-1185">Reference proteome</keyword>
<sequence length="910" mass="100303">MESDDDYESFSPPQQPSPPLHHRKLKRLKKSIHVAKGVVSVEKSLESRDLESRRAREAFGGENESNSGLGFVDVGNGCEKKMLDQSGGVGENESEGFGVENELSSGFGGGRFGGGREESKRDLGFDNLDGERSDWSGGGGENGAGLEMERVEEKRVNEGGLDGSEECDGGDDELNCALDGVGVGGERKEAKRVLDFDDVGERVEEKRVSEEDLNESEECDDGGGDETNCGFDGVGFGEGRKETKRVLDFDDVGDGFEGKGSDQSGGVEGSAADLKAGRREKKRVSEEDSSESKGNKKKKSGKSDGDVVRPKTSSSNRRREEKERKIYLQQLHAESQRLLRETRDATFKPVPVVQKPISSVLEKIRQRKLEVLKKTISLQNKWSAAANNANLREDKMDLDSEKVVAIEREVDISVEVVQEETIVCHADVESGVDVSHVDGSQEEARQSSDENTPSQMAVDEQSMHAFRAPVDDTQDLFGDSQSSEGKDTLYDDQNDSPAEEILAPSLLAMNLKFDSAPGDDISDEEEYNDKENIAPDRNDNGLSSPQGDPVKAFVDDEAVEEDDSDNDLMRFQEDEEDRDIEDYDELKDLIATGYDEKPIDNEMRNELHQKWLEQQDATGTDNLLQRLKFGSILKDTGLLDEDDEEGEDNEDDEEFGDEAVENNAKASVVRMNSRKAKQMIPHMFSDMNDGYLSDGEETERKLAKQRLLDKSFVLYTLVEIHELEQEEQVTLLSPAKDESCREVFGLIKKLNILPDAKKKAKTSSFFDKMLIGGSSNGSSKSSFLGRATSNSLPSSHKKGTSIVRSFIFGRDDSNSRNSASISEDSSDVIPRESPPARNTVAKFSSSQSRVSTQSRKDPAEAVSGASLFEILKRSSMQSNVCNQDTTVGLTQTVYAAFKIPKKPVKIEGRS</sequence>